<dbReference type="EMBL" id="KB207030">
    <property type="protein sequence ID" value="ELP85843.1"/>
    <property type="molecule type" value="Genomic_DNA"/>
</dbReference>
<protein>
    <recommendedName>
        <fullName evidence="4">C2 DOCK-type domain-containing protein</fullName>
    </recommendedName>
</protein>
<dbReference type="RefSeq" id="XP_004185189.1">
    <property type="nucleotide sequence ID" value="XM_004185141.1"/>
</dbReference>
<feature type="compositionally biased region" description="Basic and acidic residues" evidence="1">
    <location>
        <begin position="1"/>
        <end position="13"/>
    </location>
</feature>
<feature type="region of interest" description="Disordered" evidence="1">
    <location>
        <begin position="1"/>
        <end position="26"/>
    </location>
</feature>
<proteinExistence type="predicted"/>
<gene>
    <name evidence="2" type="ORF">EIN_282140</name>
</gene>
<dbReference type="KEGG" id="eiv:EIN_282140"/>
<dbReference type="GO" id="GO:0005085">
    <property type="term" value="F:guanyl-nucleotide exchange factor activity"/>
    <property type="evidence" value="ECO:0007669"/>
    <property type="project" value="InterPro"/>
</dbReference>
<evidence type="ECO:0000256" key="1">
    <source>
        <dbReference type="SAM" id="MobiDB-lite"/>
    </source>
</evidence>
<dbReference type="OMA" id="TEWHILF"/>
<dbReference type="PANTHER" id="PTHR23317">
    <property type="entry name" value="DEDICATOR OF CYTOKINESIS DOCK"/>
    <property type="match status" value="1"/>
</dbReference>
<evidence type="ECO:0000313" key="3">
    <source>
        <dbReference type="Proteomes" id="UP000014680"/>
    </source>
</evidence>
<dbReference type="OrthoDB" id="47328at2759"/>
<dbReference type="Proteomes" id="UP000014680">
    <property type="component" value="Unassembled WGS sequence"/>
</dbReference>
<dbReference type="VEuPathDB" id="AmoebaDB:EIN_282140"/>
<name>A0A0A1TX52_ENTIV</name>
<reference evidence="2 3" key="1">
    <citation type="submission" date="2012-10" db="EMBL/GenBank/DDBJ databases">
        <authorList>
            <person name="Zafar N."/>
            <person name="Inman J."/>
            <person name="Hall N."/>
            <person name="Lorenzi H."/>
            <person name="Caler E."/>
        </authorList>
    </citation>
    <scope>NUCLEOTIDE SEQUENCE [LARGE SCALE GENOMIC DNA]</scope>
    <source>
        <strain evidence="2 3">IP1</strain>
    </source>
</reference>
<accession>A0A0A1TX52</accession>
<dbReference type="InterPro" id="IPR026791">
    <property type="entry name" value="DOCK"/>
</dbReference>
<dbReference type="PANTHER" id="PTHR23317:SF76">
    <property type="entry name" value="LD20667P"/>
    <property type="match status" value="1"/>
</dbReference>
<dbReference type="GeneID" id="14884837"/>
<dbReference type="GO" id="GO:0007264">
    <property type="term" value="P:small GTPase-mediated signal transduction"/>
    <property type="evidence" value="ECO:0007669"/>
    <property type="project" value="InterPro"/>
</dbReference>
<organism evidence="2 3">
    <name type="scientific">Entamoeba invadens IP1</name>
    <dbReference type="NCBI Taxonomy" id="370355"/>
    <lineage>
        <taxon>Eukaryota</taxon>
        <taxon>Amoebozoa</taxon>
        <taxon>Evosea</taxon>
        <taxon>Archamoebae</taxon>
        <taxon>Mastigamoebida</taxon>
        <taxon>Entamoebidae</taxon>
        <taxon>Entamoeba</taxon>
    </lineage>
</organism>
<feature type="non-terminal residue" evidence="2">
    <location>
        <position position="1171"/>
    </location>
</feature>
<keyword evidence="3" id="KW-1185">Reference proteome</keyword>
<feature type="non-terminal residue" evidence="2">
    <location>
        <position position="1"/>
    </location>
</feature>
<evidence type="ECO:0000313" key="2">
    <source>
        <dbReference type="EMBL" id="ELP85843.1"/>
    </source>
</evidence>
<sequence>MFRRNTTDKRPEEMSPQAKKQQKKEEEDRLLELFDRYDTEDRKEIDSYQISKYLQQQFKLYLPDYLIKQLIGEKVMSITSTKIQRKDWLGFCTILDAKYEELDQTKNFDHTQEIFASQRKEKPETYSDFSPKLVKSKRTPRTVVQKPVFSNGIITDVPVDSPQKDPKKRISSQESFCEQIFSPPMIVALPKKIHYTRLSLDDQTRDIIKQMNDEKVLKERSEGNMSLKSTLPGENEGTRRKQWGNLLRNFSEKPLEDTLDLMLGNTEEVLMNSKVKKCIYKVTTRISNVKVELKEKLSCVFAVYAKNILLEKITSDMYFDVNVEPPQIGFEIGSDHLREKGKKIYAVLFVYRAADAKQNTMREIYSGGELPKGKKLETLKQQSEFSHKTLIGIGAERLYVTTSKKNGYVLSPLEKQFGLKIYRDDEFKDLSKFLSDVESAKEIKATTLTWILQIEQLRDPLSKIKRRDSPRTSDFKIFDANLVEFKDQSEDMKELYLLEDVSYPTTASTAMTEFGMNYYIYPKELVMKEKRKIWTFIEVSMRTSDVDEKESESYISAFYPQKERGEFMRTYTTAVKLSGKAVRFNDEIKIRMPKTKEAYSELTEWHILFKVMEMQLDGTKMECRALGFMQPVLPQTNEYIVNLYKPGPSGYLAKTKETRGTLKVGITNLVSVVPAIKEIQMLGETSTGFINAVDKLSRSSLGTQKPVLQIYMPTMLNWMIGGLIGQKSLGVFVTFFRFALNLRNEVRDPLVLEYVNDFFDPRTLSSLYSHYKYVFLLIVGDTADLFMKNEANFDQNVVLWSWFFFDIIIRSTVEYLHEQMDKGSSLETCYVSAEGNRFEKSVFELVESFVHQVTRLPTVSAQIKANLYLGKFMRDLMRFWKLTFVVKLLEIVMDWYASGGNVKTDVKREKVTQILRVDMLNIFRDSSLLFLSSYIESTESFDERCFSQQTILTLMIRNYMMLILRGGELQKLGVYGLSLLVMRFDCDTTLQKREAKERLADMLMPIVIYMIEEIDFFKGWHQTNLVTLDVYDIYMMQCFVLCFLFVIKNLKTQTLRSYLKVPLRCSVLLDHFEWSLKIISMPISSVFSPIELFKVARTTLLKEVCDEKADNVFFTLNRDEKVVEELCDDELSKSPKPKSMISVSQVPKRPSLINNIGKTLKDTLSSSSSSS</sequence>
<dbReference type="Gene3D" id="2.60.40.150">
    <property type="entry name" value="C2 domain"/>
    <property type="match status" value="1"/>
</dbReference>
<dbReference type="InterPro" id="IPR035892">
    <property type="entry name" value="C2_domain_sf"/>
</dbReference>
<dbReference type="AlphaFoldDB" id="A0A0A1TX52"/>
<evidence type="ECO:0008006" key="4">
    <source>
        <dbReference type="Google" id="ProtNLM"/>
    </source>
</evidence>